<accession>A0A085ZY55</accession>
<dbReference type="RefSeq" id="WP_034701214.1">
    <property type="nucleotide sequence ID" value="NZ_JPRO01000001.1"/>
</dbReference>
<name>A0A085ZY55_9FLAO</name>
<evidence type="ECO:0008006" key="3">
    <source>
        <dbReference type="Google" id="ProtNLM"/>
    </source>
</evidence>
<comment type="caution">
    <text evidence="1">The sequence shown here is derived from an EMBL/GenBank/DDBJ whole genome shotgun (WGS) entry which is preliminary data.</text>
</comment>
<dbReference type="AlphaFoldDB" id="A0A085ZY55"/>
<dbReference type="EMBL" id="JPRO01000001">
    <property type="protein sequence ID" value="KFF09369.1"/>
    <property type="molecule type" value="Genomic_DNA"/>
</dbReference>
<dbReference type="STRING" id="421531.IX38_02395"/>
<reference evidence="1 2" key="1">
    <citation type="submission" date="2014-07" db="EMBL/GenBank/DDBJ databases">
        <title>Genome of Chryseobacterium luteum DSM 18605.</title>
        <authorList>
            <person name="Stropko S.J."/>
            <person name="Pipes S.E."/>
            <person name="Newman J.D."/>
        </authorList>
    </citation>
    <scope>NUCLEOTIDE SEQUENCE [LARGE SCALE GENOMIC DNA]</scope>
    <source>
        <strain evidence="1 2">DSM 18605</strain>
    </source>
</reference>
<proteinExistence type="predicted"/>
<evidence type="ECO:0000313" key="1">
    <source>
        <dbReference type="EMBL" id="KFF09369.1"/>
    </source>
</evidence>
<evidence type="ECO:0000313" key="2">
    <source>
        <dbReference type="Proteomes" id="UP000028703"/>
    </source>
</evidence>
<protein>
    <recommendedName>
        <fullName evidence="3">Immunity protein 35 domain-containing protein</fullName>
    </recommendedName>
</protein>
<keyword evidence="2" id="KW-1185">Reference proteome</keyword>
<dbReference type="Proteomes" id="UP000028703">
    <property type="component" value="Unassembled WGS sequence"/>
</dbReference>
<gene>
    <name evidence="1" type="ORF">IX38_02395</name>
</gene>
<dbReference type="OrthoDB" id="3542635at2"/>
<organism evidence="1 2">
    <name type="scientific">Chryseobacterium luteum</name>
    <dbReference type="NCBI Taxonomy" id="421531"/>
    <lineage>
        <taxon>Bacteria</taxon>
        <taxon>Pseudomonadati</taxon>
        <taxon>Bacteroidota</taxon>
        <taxon>Flavobacteriia</taxon>
        <taxon>Flavobacteriales</taxon>
        <taxon>Weeksellaceae</taxon>
        <taxon>Chryseobacterium group</taxon>
        <taxon>Chryseobacterium</taxon>
    </lineage>
</organism>
<sequence length="117" mass="13889">MHTKEQARAKMQRFVDYQNNLIVWNGRGEPDVVIYDHLTEDHPFGWVFYWQVKNIKEDFSNFLAGNGPIIIERDTLNVYKMMTAISTEENIELYKKDKNKLLQLEEDQDGFFDPVNT</sequence>